<proteinExistence type="predicted"/>
<keyword evidence="4" id="KW-1185">Reference proteome</keyword>
<evidence type="ECO:0000256" key="1">
    <source>
        <dbReference type="SAM" id="MobiDB-lite"/>
    </source>
</evidence>
<feature type="signal peptide" evidence="2">
    <location>
        <begin position="1"/>
        <end position="23"/>
    </location>
</feature>
<feature type="region of interest" description="Disordered" evidence="1">
    <location>
        <begin position="157"/>
        <end position="181"/>
    </location>
</feature>
<reference evidence="3" key="1">
    <citation type="journal article" date="2023" name="Mol. Phylogenet. Evol.">
        <title>Genome-scale phylogeny and comparative genomics of the fungal order Sordariales.</title>
        <authorList>
            <person name="Hensen N."/>
            <person name="Bonometti L."/>
            <person name="Westerberg I."/>
            <person name="Brannstrom I.O."/>
            <person name="Guillou S."/>
            <person name="Cros-Aarteil S."/>
            <person name="Calhoun S."/>
            <person name="Haridas S."/>
            <person name="Kuo A."/>
            <person name="Mondo S."/>
            <person name="Pangilinan J."/>
            <person name="Riley R."/>
            <person name="LaButti K."/>
            <person name="Andreopoulos B."/>
            <person name="Lipzen A."/>
            <person name="Chen C."/>
            <person name="Yan M."/>
            <person name="Daum C."/>
            <person name="Ng V."/>
            <person name="Clum A."/>
            <person name="Steindorff A."/>
            <person name="Ohm R.A."/>
            <person name="Martin F."/>
            <person name="Silar P."/>
            <person name="Natvig D.O."/>
            <person name="Lalanne C."/>
            <person name="Gautier V."/>
            <person name="Ament-Velasquez S.L."/>
            <person name="Kruys A."/>
            <person name="Hutchinson M.I."/>
            <person name="Powell A.J."/>
            <person name="Barry K."/>
            <person name="Miller A.N."/>
            <person name="Grigoriev I.V."/>
            <person name="Debuchy R."/>
            <person name="Gladieux P."/>
            <person name="Hiltunen Thoren M."/>
            <person name="Johannesson H."/>
        </authorList>
    </citation>
    <scope>NUCLEOTIDE SEQUENCE</scope>
    <source>
        <strain evidence="3">CBS 333.67</strain>
    </source>
</reference>
<gene>
    <name evidence="3" type="ORF">B0T15DRAFT_537301</name>
</gene>
<feature type="chain" id="PRO_5042486872" description="Extracellular membrane protein CFEM domain-containing protein" evidence="2">
    <location>
        <begin position="24"/>
        <end position="215"/>
    </location>
</feature>
<feature type="compositionally biased region" description="Basic and acidic residues" evidence="1">
    <location>
        <begin position="167"/>
        <end position="181"/>
    </location>
</feature>
<evidence type="ECO:0000256" key="2">
    <source>
        <dbReference type="SAM" id="SignalP"/>
    </source>
</evidence>
<dbReference type="AlphaFoldDB" id="A0AAJ0GR90"/>
<name>A0AAJ0GR90_9PEZI</name>
<protein>
    <recommendedName>
        <fullName evidence="5">Extracellular membrane protein CFEM domain-containing protein</fullName>
    </recommendedName>
</protein>
<comment type="caution">
    <text evidence="3">The sequence shown here is derived from an EMBL/GenBank/DDBJ whole genome shotgun (WGS) entry which is preliminary data.</text>
</comment>
<accession>A0AAJ0GR90</accession>
<sequence>MASMLATATRTLSILLCLGKVFARSELGVIFGHTEGYNQLNSNQRSCGVSSVYSPCYGSPCRDKSCFCANPQFISDETDKCMIHYDFMYDGMYSVDTYNGIMAFFGKECGTFEVQFKQVASESITYTTGFTHPLPSTAGNVVTTSATGRPSTSLLRTSRAAKSVASDQRRQRGEQWEKRREVKSGGNHWNRCWVCDSYCNNHYGVHVLLPVRTNK</sequence>
<dbReference type="GeneID" id="87888432"/>
<evidence type="ECO:0000313" key="4">
    <source>
        <dbReference type="Proteomes" id="UP001273166"/>
    </source>
</evidence>
<evidence type="ECO:0000313" key="3">
    <source>
        <dbReference type="EMBL" id="KAK3304688.1"/>
    </source>
</evidence>
<evidence type="ECO:0008006" key="5">
    <source>
        <dbReference type="Google" id="ProtNLM"/>
    </source>
</evidence>
<reference evidence="3" key="2">
    <citation type="submission" date="2023-06" db="EMBL/GenBank/DDBJ databases">
        <authorList>
            <consortium name="Lawrence Berkeley National Laboratory"/>
            <person name="Mondo S.J."/>
            <person name="Hensen N."/>
            <person name="Bonometti L."/>
            <person name="Westerberg I."/>
            <person name="Brannstrom I.O."/>
            <person name="Guillou S."/>
            <person name="Cros-Aarteil S."/>
            <person name="Calhoun S."/>
            <person name="Haridas S."/>
            <person name="Kuo A."/>
            <person name="Pangilinan J."/>
            <person name="Riley R."/>
            <person name="Labutti K."/>
            <person name="Andreopoulos B."/>
            <person name="Lipzen A."/>
            <person name="Chen C."/>
            <person name="Yanf M."/>
            <person name="Daum C."/>
            <person name="Ng V."/>
            <person name="Clum A."/>
            <person name="Steindorff A."/>
            <person name="Ohm R."/>
            <person name="Martin F."/>
            <person name="Silar P."/>
            <person name="Natvig D."/>
            <person name="Lalanne C."/>
            <person name="Gautier V."/>
            <person name="Ament-Velasquez S.L."/>
            <person name="Kruys A."/>
            <person name="Hutchinson M.I."/>
            <person name="Powell A.J."/>
            <person name="Barry K."/>
            <person name="Miller A.N."/>
            <person name="Grigoriev I.V."/>
            <person name="Debuchy R."/>
            <person name="Gladieux P."/>
            <person name="Thoren M.H."/>
            <person name="Johannesson H."/>
        </authorList>
    </citation>
    <scope>NUCLEOTIDE SEQUENCE</scope>
    <source>
        <strain evidence="3">CBS 333.67</strain>
    </source>
</reference>
<keyword evidence="2" id="KW-0732">Signal</keyword>
<dbReference type="EMBL" id="JAUDZG010000005">
    <property type="protein sequence ID" value="KAK3304688.1"/>
    <property type="molecule type" value="Genomic_DNA"/>
</dbReference>
<organism evidence="3 4">
    <name type="scientific">Chaetomium strumarium</name>
    <dbReference type="NCBI Taxonomy" id="1170767"/>
    <lineage>
        <taxon>Eukaryota</taxon>
        <taxon>Fungi</taxon>
        <taxon>Dikarya</taxon>
        <taxon>Ascomycota</taxon>
        <taxon>Pezizomycotina</taxon>
        <taxon>Sordariomycetes</taxon>
        <taxon>Sordariomycetidae</taxon>
        <taxon>Sordariales</taxon>
        <taxon>Chaetomiaceae</taxon>
        <taxon>Chaetomium</taxon>
    </lineage>
</organism>
<dbReference type="RefSeq" id="XP_062720468.1">
    <property type="nucleotide sequence ID" value="XM_062869603.1"/>
</dbReference>
<dbReference type="Proteomes" id="UP001273166">
    <property type="component" value="Unassembled WGS sequence"/>
</dbReference>